<keyword evidence="6" id="KW-0808">Transferase</keyword>
<dbReference type="GO" id="GO:0012505">
    <property type="term" value="C:endomembrane system"/>
    <property type="evidence" value="ECO:0007669"/>
    <property type="project" value="UniProtKB-SubCell"/>
</dbReference>
<dbReference type="InterPro" id="IPR052527">
    <property type="entry name" value="Metal_cation-efflux_comp"/>
</dbReference>
<feature type="transmembrane region" description="Helical" evidence="5">
    <location>
        <begin position="12"/>
        <end position="30"/>
    </location>
</feature>
<keyword evidence="4 5" id="KW-0472">Membrane</keyword>
<evidence type="ECO:0000256" key="3">
    <source>
        <dbReference type="ARBA" id="ARBA00022989"/>
    </source>
</evidence>
<feature type="transmembrane region" description="Helical" evidence="5">
    <location>
        <begin position="79"/>
        <end position="98"/>
    </location>
</feature>
<accession>A0A4S1WRT2</accession>
<evidence type="ECO:0000256" key="5">
    <source>
        <dbReference type="SAM" id="Phobius"/>
    </source>
</evidence>
<keyword evidence="3 5" id="KW-1133">Transmembrane helix</keyword>
<dbReference type="Pfam" id="PF04191">
    <property type="entry name" value="PEMT"/>
    <property type="match status" value="1"/>
</dbReference>
<reference evidence="6 7" key="1">
    <citation type="submission" date="2019-04" db="EMBL/GenBank/DDBJ databases">
        <title>Sphingomonas psychrotolerans sp. nov., isolated from soil in the Tianshan Mountains, Xinjiang, China.</title>
        <authorList>
            <person name="Luo Y."/>
            <person name="Sheng H."/>
        </authorList>
    </citation>
    <scope>NUCLEOTIDE SEQUENCE [LARGE SCALE GENOMIC DNA]</scope>
    <source>
        <strain evidence="6 7">KIS18-15</strain>
    </source>
</reference>
<dbReference type="RefSeq" id="WP_135982583.1">
    <property type="nucleotide sequence ID" value="NZ_JAASQM010000001.1"/>
</dbReference>
<dbReference type="PANTHER" id="PTHR43847">
    <property type="entry name" value="BLL3993 PROTEIN"/>
    <property type="match status" value="1"/>
</dbReference>
<dbReference type="EMBL" id="SRXU01000001">
    <property type="protein sequence ID" value="TGX46101.1"/>
    <property type="molecule type" value="Genomic_DNA"/>
</dbReference>
<evidence type="ECO:0000256" key="1">
    <source>
        <dbReference type="ARBA" id="ARBA00004127"/>
    </source>
</evidence>
<protein>
    <submittedName>
        <fullName evidence="6">Isoprenylcysteine carboxylmethyltransferase family protein</fullName>
    </submittedName>
</protein>
<keyword evidence="6" id="KW-0489">Methyltransferase</keyword>
<dbReference type="Gene3D" id="1.20.120.1630">
    <property type="match status" value="1"/>
</dbReference>
<dbReference type="OrthoDB" id="9816156at2"/>
<feature type="transmembrane region" description="Helical" evidence="5">
    <location>
        <begin position="119"/>
        <end position="145"/>
    </location>
</feature>
<organism evidence="6 7">
    <name type="scientific">Sphingomonas naasensis</name>
    <dbReference type="NCBI Taxonomy" id="1344951"/>
    <lineage>
        <taxon>Bacteria</taxon>
        <taxon>Pseudomonadati</taxon>
        <taxon>Pseudomonadota</taxon>
        <taxon>Alphaproteobacteria</taxon>
        <taxon>Sphingomonadales</taxon>
        <taxon>Sphingomonadaceae</taxon>
        <taxon>Sphingomonas</taxon>
    </lineage>
</organism>
<dbReference type="InterPro" id="IPR007318">
    <property type="entry name" value="Phopholipid_MeTrfase"/>
</dbReference>
<name>A0A4S1WRT2_9SPHN</name>
<dbReference type="Proteomes" id="UP000309848">
    <property type="component" value="Unassembled WGS sequence"/>
</dbReference>
<evidence type="ECO:0000313" key="6">
    <source>
        <dbReference type="EMBL" id="TGX46101.1"/>
    </source>
</evidence>
<dbReference type="AlphaFoldDB" id="A0A4S1WRT2"/>
<evidence type="ECO:0000256" key="2">
    <source>
        <dbReference type="ARBA" id="ARBA00022692"/>
    </source>
</evidence>
<comment type="caution">
    <text evidence="6">The sequence shown here is derived from an EMBL/GenBank/DDBJ whole genome shotgun (WGS) entry which is preliminary data.</text>
</comment>
<gene>
    <name evidence="6" type="ORF">E5A74_02745</name>
</gene>
<feature type="transmembrane region" description="Helical" evidence="5">
    <location>
        <begin position="51"/>
        <end position="73"/>
    </location>
</feature>
<dbReference type="GO" id="GO:0032259">
    <property type="term" value="P:methylation"/>
    <property type="evidence" value="ECO:0007669"/>
    <property type="project" value="UniProtKB-KW"/>
</dbReference>
<sequence length="199" mass="21447">MSLVAPQPTSALALGAMAAGFAIFLLSLLLTGSRGRKADPVAERRSPRSMLGVLVQMVGFLCVGFGPILPVLAPRSTPAVVEAMLVLVLMGVTIALFVSAARAMGRNWSIVARIREDHALITAGPFALIRHPIYTALFAFMLAMALAFGHWRGLIAGVPLYWLGTWLRVAEEEKLLRAQFGPVYEAYAARVARFVPGLF</sequence>
<evidence type="ECO:0000313" key="7">
    <source>
        <dbReference type="Proteomes" id="UP000309848"/>
    </source>
</evidence>
<evidence type="ECO:0000256" key="4">
    <source>
        <dbReference type="ARBA" id="ARBA00023136"/>
    </source>
</evidence>
<comment type="subcellular location">
    <subcellularLocation>
        <location evidence="1">Endomembrane system</location>
        <topology evidence="1">Multi-pass membrane protein</topology>
    </subcellularLocation>
</comment>
<proteinExistence type="predicted"/>
<dbReference type="GO" id="GO:0008168">
    <property type="term" value="F:methyltransferase activity"/>
    <property type="evidence" value="ECO:0007669"/>
    <property type="project" value="UniProtKB-KW"/>
</dbReference>
<keyword evidence="2 5" id="KW-0812">Transmembrane</keyword>
<dbReference type="PANTHER" id="PTHR43847:SF1">
    <property type="entry name" value="BLL3993 PROTEIN"/>
    <property type="match status" value="1"/>
</dbReference>
<keyword evidence="7" id="KW-1185">Reference proteome</keyword>